<organism evidence="2 3">
    <name type="scientific">Actinoplanes subglobosus</name>
    <dbReference type="NCBI Taxonomy" id="1547892"/>
    <lineage>
        <taxon>Bacteria</taxon>
        <taxon>Bacillati</taxon>
        <taxon>Actinomycetota</taxon>
        <taxon>Actinomycetes</taxon>
        <taxon>Micromonosporales</taxon>
        <taxon>Micromonosporaceae</taxon>
        <taxon>Actinoplanes</taxon>
    </lineage>
</organism>
<feature type="chain" id="PRO_5045456046" evidence="1">
    <location>
        <begin position="24"/>
        <end position="155"/>
    </location>
</feature>
<dbReference type="Pfam" id="PF10901">
    <property type="entry name" value="DUF2690"/>
    <property type="match status" value="1"/>
</dbReference>
<comment type="caution">
    <text evidence="2">The sequence shown here is derived from an EMBL/GenBank/DDBJ whole genome shotgun (WGS) entry which is preliminary data.</text>
</comment>
<sequence>MAMAISAVTGIMVVAGPTSPALAACSQEGCDNLDPQAQGCSSGARSMPEAIWVESANLGAGLELRYSPTCRAMWTRLTVDYSYDPTRGPIYVRVHRQEWNNQALAWQNSGVHTKTFNSTTGTTWTTMVGDYSSGDRTKACWSFRTTSNFTCTGWQ</sequence>
<evidence type="ECO:0000256" key="1">
    <source>
        <dbReference type="SAM" id="SignalP"/>
    </source>
</evidence>
<dbReference type="EMBL" id="JBHSBL010000017">
    <property type="protein sequence ID" value="MFC4067073.1"/>
    <property type="molecule type" value="Genomic_DNA"/>
</dbReference>
<keyword evidence="3" id="KW-1185">Reference proteome</keyword>
<dbReference type="Proteomes" id="UP001595867">
    <property type="component" value="Unassembled WGS sequence"/>
</dbReference>
<evidence type="ECO:0000313" key="2">
    <source>
        <dbReference type="EMBL" id="MFC4067073.1"/>
    </source>
</evidence>
<evidence type="ECO:0000313" key="3">
    <source>
        <dbReference type="Proteomes" id="UP001595867"/>
    </source>
</evidence>
<gene>
    <name evidence="2" type="ORF">ACFO0C_19235</name>
</gene>
<accession>A0ABV8IW40</accession>
<feature type="signal peptide" evidence="1">
    <location>
        <begin position="1"/>
        <end position="23"/>
    </location>
</feature>
<reference evidence="3" key="1">
    <citation type="journal article" date="2019" name="Int. J. Syst. Evol. Microbiol.">
        <title>The Global Catalogue of Microorganisms (GCM) 10K type strain sequencing project: providing services to taxonomists for standard genome sequencing and annotation.</title>
        <authorList>
            <consortium name="The Broad Institute Genomics Platform"/>
            <consortium name="The Broad Institute Genome Sequencing Center for Infectious Disease"/>
            <person name="Wu L."/>
            <person name="Ma J."/>
        </authorList>
    </citation>
    <scope>NUCLEOTIDE SEQUENCE [LARGE SCALE GENOMIC DNA]</scope>
    <source>
        <strain evidence="3">TBRC 5832</strain>
    </source>
</reference>
<name>A0ABV8IW40_9ACTN</name>
<protein>
    <submittedName>
        <fullName evidence="2">DUF2690 domain-containing protein</fullName>
    </submittedName>
</protein>
<proteinExistence type="predicted"/>
<keyword evidence="1" id="KW-0732">Signal</keyword>
<dbReference type="InterPro" id="IPR021224">
    <property type="entry name" value="DUF2690"/>
</dbReference>
<dbReference type="RefSeq" id="WP_378068026.1">
    <property type="nucleotide sequence ID" value="NZ_JBHSBL010000017.1"/>
</dbReference>